<evidence type="ECO:0000256" key="6">
    <source>
        <dbReference type="ARBA" id="ARBA00023242"/>
    </source>
</evidence>
<dbReference type="GO" id="GO:0003677">
    <property type="term" value="F:DNA binding"/>
    <property type="evidence" value="ECO:0007669"/>
    <property type="project" value="UniProtKB-KW"/>
</dbReference>
<evidence type="ECO:0000256" key="3">
    <source>
        <dbReference type="ARBA" id="ARBA00023015"/>
    </source>
</evidence>
<protein>
    <submittedName>
        <fullName evidence="10">Myb-related protein 306</fullName>
    </submittedName>
</protein>
<dbReference type="CDD" id="cd00167">
    <property type="entry name" value="SANT"/>
    <property type="match status" value="1"/>
</dbReference>
<feature type="domain" description="HTH myb-type" evidence="9">
    <location>
        <begin position="1"/>
        <end position="29"/>
    </location>
</feature>
<keyword evidence="4" id="KW-0238">DNA-binding</keyword>
<evidence type="ECO:0000259" key="9">
    <source>
        <dbReference type="PROSITE" id="PS51294"/>
    </source>
</evidence>
<evidence type="ECO:0000256" key="2">
    <source>
        <dbReference type="ARBA" id="ARBA00022737"/>
    </source>
</evidence>
<dbReference type="PANTHER" id="PTHR47997">
    <property type="entry name" value="MYB DOMAIN PROTEIN 55"/>
    <property type="match status" value="1"/>
</dbReference>
<dbReference type="EMBL" id="BMAC01001000">
    <property type="protein sequence ID" value="GFQ04985.1"/>
    <property type="molecule type" value="Genomic_DNA"/>
</dbReference>
<dbReference type="InterPro" id="IPR017930">
    <property type="entry name" value="Myb_dom"/>
</dbReference>
<dbReference type="InterPro" id="IPR009057">
    <property type="entry name" value="Homeodomain-like_sf"/>
</dbReference>
<keyword evidence="5" id="KW-0804">Transcription</keyword>
<dbReference type="PROSITE" id="PS51294">
    <property type="entry name" value="HTH_MYB"/>
    <property type="match status" value="1"/>
</dbReference>
<keyword evidence="11" id="KW-1185">Reference proteome</keyword>
<evidence type="ECO:0000313" key="10">
    <source>
        <dbReference type="EMBL" id="GFQ04985.1"/>
    </source>
</evidence>
<dbReference type="InterPro" id="IPR051953">
    <property type="entry name" value="Plant_SW-associated_TFs"/>
</dbReference>
<dbReference type="InterPro" id="IPR001005">
    <property type="entry name" value="SANT/Myb"/>
</dbReference>
<dbReference type="Gene3D" id="1.10.10.60">
    <property type="entry name" value="Homeodomain-like"/>
    <property type="match status" value="1"/>
</dbReference>
<proteinExistence type="predicted"/>
<name>A0A830D8S3_9LAMI</name>
<organism evidence="10 11">
    <name type="scientific">Phtheirospermum japonicum</name>
    <dbReference type="NCBI Taxonomy" id="374723"/>
    <lineage>
        <taxon>Eukaryota</taxon>
        <taxon>Viridiplantae</taxon>
        <taxon>Streptophyta</taxon>
        <taxon>Embryophyta</taxon>
        <taxon>Tracheophyta</taxon>
        <taxon>Spermatophyta</taxon>
        <taxon>Magnoliopsida</taxon>
        <taxon>eudicotyledons</taxon>
        <taxon>Gunneridae</taxon>
        <taxon>Pentapetalae</taxon>
        <taxon>asterids</taxon>
        <taxon>lamiids</taxon>
        <taxon>Lamiales</taxon>
        <taxon>Orobanchaceae</taxon>
        <taxon>Orobanchaceae incertae sedis</taxon>
        <taxon>Phtheirospermum</taxon>
    </lineage>
</organism>
<feature type="domain" description="Myb-like" evidence="8">
    <location>
        <begin position="1"/>
        <end position="25"/>
    </location>
</feature>
<dbReference type="PANTHER" id="PTHR47997:SF28">
    <property type="entry name" value="TRANSCRIPTION FACTOR MYB15-LIKE"/>
    <property type="match status" value="1"/>
</dbReference>
<keyword evidence="6" id="KW-0539">Nucleus</keyword>
<evidence type="ECO:0000313" key="11">
    <source>
        <dbReference type="Proteomes" id="UP000653305"/>
    </source>
</evidence>
<comment type="subcellular location">
    <subcellularLocation>
        <location evidence="1">Nucleus</location>
    </subcellularLocation>
</comment>
<dbReference type="Pfam" id="PF00249">
    <property type="entry name" value="Myb_DNA-binding"/>
    <property type="match status" value="1"/>
</dbReference>
<sequence length="217" mass="25443">RWAAIASYLPERTDNDIKNYWNTHLKKKFKRLQNGSGNELPSYDDGSTSPSNYTHSISRGQWERRLQADIHTAKQAHKDALSFENTSNHFTESLTLHTQPHRLSFSYASSIENIARLLKVGLKVRPNLKNIQSARVLFKTHPTMRRRLMIRVLVKKLQLRALPRAKWGLICLKRLSPCLALKIWNLRIRMSYQDPLRQALFVMRSNPTRLGLLRYRR</sequence>
<feature type="compositionally biased region" description="Polar residues" evidence="7">
    <location>
        <begin position="33"/>
        <end position="55"/>
    </location>
</feature>
<dbReference type="Proteomes" id="UP000653305">
    <property type="component" value="Unassembled WGS sequence"/>
</dbReference>
<evidence type="ECO:0000256" key="1">
    <source>
        <dbReference type="ARBA" id="ARBA00004123"/>
    </source>
</evidence>
<dbReference type="AlphaFoldDB" id="A0A830D8S3"/>
<feature type="region of interest" description="Disordered" evidence="7">
    <location>
        <begin position="32"/>
        <end position="55"/>
    </location>
</feature>
<dbReference type="SUPFAM" id="SSF46689">
    <property type="entry name" value="Homeodomain-like"/>
    <property type="match status" value="1"/>
</dbReference>
<reference evidence="10" key="1">
    <citation type="submission" date="2020-07" db="EMBL/GenBank/DDBJ databases">
        <title>Ethylene signaling mediates host invasion by parasitic plants.</title>
        <authorList>
            <person name="Yoshida S."/>
        </authorList>
    </citation>
    <scope>NUCLEOTIDE SEQUENCE</scope>
    <source>
        <strain evidence="10">Okayama</strain>
    </source>
</reference>
<keyword evidence="2" id="KW-0677">Repeat</keyword>
<evidence type="ECO:0000256" key="7">
    <source>
        <dbReference type="SAM" id="MobiDB-lite"/>
    </source>
</evidence>
<dbReference type="GO" id="GO:0005634">
    <property type="term" value="C:nucleus"/>
    <property type="evidence" value="ECO:0007669"/>
    <property type="project" value="UniProtKB-SubCell"/>
</dbReference>
<evidence type="ECO:0000256" key="4">
    <source>
        <dbReference type="ARBA" id="ARBA00023125"/>
    </source>
</evidence>
<accession>A0A830D8S3</accession>
<keyword evidence="3" id="KW-0805">Transcription regulation</keyword>
<evidence type="ECO:0000259" key="8">
    <source>
        <dbReference type="PROSITE" id="PS50090"/>
    </source>
</evidence>
<comment type="caution">
    <text evidence="10">The sequence shown here is derived from an EMBL/GenBank/DDBJ whole genome shotgun (WGS) entry which is preliminary data.</text>
</comment>
<feature type="non-terminal residue" evidence="10">
    <location>
        <position position="1"/>
    </location>
</feature>
<gene>
    <name evidence="10" type="ORF">PHJA_002642600</name>
</gene>
<evidence type="ECO:0000256" key="5">
    <source>
        <dbReference type="ARBA" id="ARBA00023163"/>
    </source>
</evidence>
<dbReference type="PROSITE" id="PS50090">
    <property type="entry name" value="MYB_LIKE"/>
    <property type="match status" value="1"/>
</dbReference>
<dbReference type="OrthoDB" id="2143914at2759"/>